<gene>
    <name evidence="3" type="ORF">C8J24_1927</name>
</gene>
<keyword evidence="4" id="KW-1185">Reference proteome</keyword>
<evidence type="ECO:0000256" key="2">
    <source>
        <dbReference type="SAM" id="SignalP"/>
    </source>
</evidence>
<proteinExistence type="predicted"/>
<dbReference type="AlphaFoldDB" id="A0A2T4YQB0"/>
<comment type="caution">
    <text evidence="3">The sequence shown here is derived from an EMBL/GenBank/DDBJ whole genome shotgun (WGS) entry which is preliminary data.</text>
</comment>
<protein>
    <submittedName>
        <fullName evidence="3">Uncharacterized protein</fullName>
    </submittedName>
</protein>
<organism evidence="3 4">
    <name type="scientific">Sphingomonas aerolata</name>
    <dbReference type="NCBI Taxonomy" id="185951"/>
    <lineage>
        <taxon>Bacteria</taxon>
        <taxon>Pseudomonadati</taxon>
        <taxon>Pseudomonadota</taxon>
        <taxon>Alphaproteobacteria</taxon>
        <taxon>Sphingomonadales</taxon>
        <taxon>Sphingomonadaceae</taxon>
        <taxon>Sphingomonas</taxon>
    </lineage>
</organism>
<dbReference type="EMBL" id="PZZN01000002">
    <property type="protein sequence ID" value="PTM45701.1"/>
    <property type="molecule type" value="Genomic_DNA"/>
</dbReference>
<feature type="signal peptide" evidence="2">
    <location>
        <begin position="1"/>
        <end position="23"/>
    </location>
</feature>
<keyword evidence="2" id="KW-0732">Signal</keyword>
<dbReference type="Proteomes" id="UP000240996">
    <property type="component" value="Unassembled WGS sequence"/>
</dbReference>
<reference evidence="3 4" key="1">
    <citation type="submission" date="2018-04" db="EMBL/GenBank/DDBJ databases">
        <title>Genomic Encyclopedia of Type Strains, Phase III (KMG-III): the genomes of soil and plant-associated and newly described type strains.</title>
        <authorList>
            <person name="Whitman W."/>
        </authorList>
    </citation>
    <scope>NUCLEOTIDE SEQUENCE [LARGE SCALE GENOMIC DNA]</scope>
    <source>
        <strain evidence="3 4">NW12</strain>
    </source>
</reference>
<dbReference type="PROSITE" id="PS51257">
    <property type="entry name" value="PROKAR_LIPOPROTEIN"/>
    <property type="match status" value="1"/>
</dbReference>
<sequence length="175" mass="19153">MTRIVRCCALIVPSLALPLALSACDPPRWARGGADTDSRDPMARRDADFRRTETQRVAQDIARTEESVRLSIAEKRIEALEKSLAEMQTTPETVEIDLLKGRLAAVEAKAYALQDAPPSAPPVAAATPTQRRAASTDATTTRRDPSRPPLRLPQLESAPRRATEAEKAAFNANRR</sequence>
<dbReference type="RefSeq" id="WP_107931979.1">
    <property type="nucleotide sequence ID" value="NZ_PZZN01000002.1"/>
</dbReference>
<evidence type="ECO:0000313" key="4">
    <source>
        <dbReference type="Proteomes" id="UP000240996"/>
    </source>
</evidence>
<feature type="region of interest" description="Disordered" evidence="1">
    <location>
        <begin position="114"/>
        <end position="175"/>
    </location>
</feature>
<evidence type="ECO:0000256" key="1">
    <source>
        <dbReference type="SAM" id="MobiDB-lite"/>
    </source>
</evidence>
<feature type="compositionally biased region" description="Low complexity" evidence="1">
    <location>
        <begin position="122"/>
        <end position="139"/>
    </location>
</feature>
<feature type="chain" id="PRO_5015525775" evidence="2">
    <location>
        <begin position="24"/>
        <end position="175"/>
    </location>
</feature>
<name>A0A2T4YQB0_9SPHN</name>
<evidence type="ECO:0000313" key="3">
    <source>
        <dbReference type="EMBL" id="PTM45701.1"/>
    </source>
</evidence>
<feature type="compositionally biased region" description="Basic and acidic residues" evidence="1">
    <location>
        <begin position="158"/>
        <end position="167"/>
    </location>
</feature>
<accession>A0A2T4YQB0</accession>